<dbReference type="InterPro" id="IPR009057">
    <property type="entry name" value="Homeodomain-like_sf"/>
</dbReference>
<dbReference type="NCBIfam" id="NF033545">
    <property type="entry name" value="transpos_IS630"/>
    <property type="match status" value="1"/>
</dbReference>
<protein>
    <submittedName>
        <fullName evidence="2">IS630 family transposase</fullName>
    </submittedName>
</protein>
<dbReference type="Pfam" id="PF13565">
    <property type="entry name" value="HTH_32"/>
    <property type="match status" value="1"/>
</dbReference>
<evidence type="ECO:0000259" key="1">
    <source>
        <dbReference type="Pfam" id="PF13358"/>
    </source>
</evidence>
<evidence type="ECO:0000313" key="2">
    <source>
        <dbReference type="EMBL" id="MBE9079901.1"/>
    </source>
</evidence>
<feature type="domain" description="Tc1-like transposase DDE" evidence="1">
    <location>
        <begin position="181"/>
        <end position="331"/>
    </location>
</feature>
<dbReference type="SUPFAM" id="SSF46689">
    <property type="entry name" value="Homeodomain-like"/>
    <property type="match status" value="1"/>
</dbReference>
<organism evidence="2 3">
    <name type="scientific">Vasconcelosia minhoensis LEGE 07310</name>
    <dbReference type="NCBI Taxonomy" id="915328"/>
    <lineage>
        <taxon>Bacteria</taxon>
        <taxon>Bacillati</taxon>
        <taxon>Cyanobacteriota</taxon>
        <taxon>Cyanophyceae</taxon>
        <taxon>Nodosilineales</taxon>
        <taxon>Cymatolegaceae</taxon>
        <taxon>Vasconcelosia</taxon>
        <taxon>Vasconcelosia minhoensis</taxon>
    </lineage>
</organism>
<reference evidence="2" key="1">
    <citation type="submission" date="2020-10" db="EMBL/GenBank/DDBJ databases">
        <authorList>
            <person name="Castelo-Branco R."/>
            <person name="Eusebio N."/>
            <person name="Adriana R."/>
            <person name="Vieira A."/>
            <person name="Brugerolle De Fraissinette N."/>
            <person name="Rezende De Castro R."/>
            <person name="Schneider M.P."/>
            <person name="Vasconcelos V."/>
            <person name="Leao P.N."/>
        </authorList>
    </citation>
    <scope>NUCLEOTIDE SEQUENCE</scope>
    <source>
        <strain evidence="2">LEGE 07310</strain>
    </source>
</reference>
<dbReference type="RefSeq" id="WP_193911322.1">
    <property type="nucleotide sequence ID" value="NZ_JADEXG010000072.1"/>
</dbReference>
<comment type="caution">
    <text evidence="2">The sequence shown here is derived from an EMBL/GenBank/DDBJ whole genome shotgun (WGS) entry which is preliminary data.</text>
</comment>
<dbReference type="AlphaFoldDB" id="A0A8J7AIW1"/>
<dbReference type="InterPro" id="IPR038717">
    <property type="entry name" value="Tc1-like_DDE_dom"/>
</dbReference>
<sequence length="372" mass="43012">MPDKYLVTLTSEEREDLKQLTRRGTLSARKLKRAQILMLADAGHPDETIAQMLHAGVSTVHRTRQKCVEGGVEFALKEQPRPDSQRKLDGKAEAFLVATACSDPPEGRAEWTMQLLADRLVELKLVEAISGETVRRTLKKNQLKPWLKEQWCFPTVGADFVWRMEAVLDLYAQPYNRAEPVICFDERPCQLISQTRLPEPPAPKRSGRYDYEYKREGTCNLFGFFQPLTGWRHLRATRHRKSEDFALCMQYLVDVLFPEADRVHVVLDNLNTHSPASLYQTFEPAEALRILQCLQFHYTPKHGSWLNMVECEFSVLSRQCLNRRIPSFEELAQEVSVWEQRRNQAKATVDWLFSTMDARTKLSRLYPTPSLS</sequence>
<dbReference type="Pfam" id="PF13358">
    <property type="entry name" value="DDE_3"/>
    <property type="match status" value="1"/>
</dbReference>
<evidence type="ECO:0000313" key="3">
    <source>
        <dbReference type="Proteomes" id="UP000636505"/>
    </source>
</evidence>
<name>A0A8J7AIW1_9CYAN</name>
<dbReference type="InterPro" id="IPR047655">
    <property type="entry name" value="Transpos_IS630-like"/>
</dbReference>
<proteinExistence type="predicted"/>
<dbReference type="EMBL" id="JADEXG010000072">
    <property type="protein sequence ID" value="MBE9079901.1"/>
    <property type="molecule type" value="Genomic_DNA"/>
</dbReference>
<gene>
    <name evidence="2" type="ORF">IQ241_21845</name>
</gene>
<dbReference type="Proteomes" id="UP000636505">
    <property type="component" value="Unassembled WGS sequence"/>
</dbReference>
<accession>A0A8J7AIW1</accession>
<keyword evidence="3" id="KW-1185">Reference proteome</keyword>